<accession>A0A0G3HDJ0</accession>
<dbReference type="STRING" id="1072256.CUTER_03795"/>
<reference evidence="2" key="2">
    <citation type="submission" date="2015-05" db="EMBL/GenBank/DDBJ databases">
        <title>Complete genome sequence of Corynebacterium uterequi DSM 45634, isolated from the uterus of a maiden mare.</title>
        <authorList>
            <person name="Ruckert C."/>
            <person name="Albersmeier A."/>
            <person name="Winkler A."/>
            <person name="Tauch A."/>
        </authorList>
    </citation>
    <scope>NUCLEOTIDE SEQUENCE [LARGE SCALE GENOMIC DNA]</scope>
    <source>
        <strain evidence="2">DSM 45634</strain>
    </source>
</reference>
<evidence type="ECO:0000313" key="1">
    <source>
        <dbReference type="EMBL" id="AKK10765.1"/>
    </source>
</evidence>
<reference evidence="1 2" key="1">
    <citation type="journal article" date="2015" name="Genome Announc.">
        <title>Virulence Factor Genes Detected in the Complete Genome Sequence of Corynebacterium uterequi DSM 45634, Isolated from the Uterus of a Maiden Mare.</title>
        <authorList>
            <person name="Ruckert C."/>
            <person name="Kriete M."/>
            <person name="Jaenicke S."/>
            <person name="Winkler A."/>
            <person name="Tauch A."/>
        </authorList>
    </citation>
    <scope>NUCLEOTIDE SEQUENCE [LARGE SCALE GENOMIC DNA]</scope>
    <source>
        <strain evidence="1 2">DSM 45634</strain>
    </source>
</reference>
<keyword evidence="2" id="KW-1185">Reference proteome</keyword>
<evidence type="ECO:0000313" key="2">
    <source>
        <dbReference type="Proteomes" id="UP000035548"/>
    </source>
</evidence>
<sequence length="49" mass="5244">MWDSWDDEQAEGTGTLQGKEVTVVLSVPVDNGSELVFSTVMIDGQVVSS</sequence>
<gene>
    <name evidence="1" type="ORF">CUTER_03795</name>
</gene>
<dbReference type="EMBL" id="CP011546">
    <property type="protein sequence ID" value="AKK10765.1"/>
    <property type="molecule type" value="Genomic_DNA"/>
</dbReference>
<protein>
    <submittedName>
        <fullName evidence="1">Uncharacterized protein</fullName>
    </submittedName>
</protein>
<dbReference type="AlphaFoldDB" id="A0A0G3HDJ0"/>
<dbReference type="Proteomes" id="UP000035548">
    <property type="component" value="Chromosome"/>
</dbReference>
<proteinExistence type="predicted"/>
<dbReference type="KEGG" id="cut:CUTER_03795"/>
<dbReference type="PATRIC" id="fig|1072256.5.peg.753"/>
<organism evidence="1 2">
    <name type="scientific">Corynebacterium uterequi</name>
    <dbReference type="NCBI Taxonomy" id="1072256"/>
    <lineage>
        <taxon>Bacteria</taxon>
        <taxon>Bacillati</taxon>
        <taxon>Actinomycetota</taxon>
        <taxon>Actinomycetes</taxon>
        <taxon>Mycobacteriales</taxon>
        <taxon>Corynebacteriaceae</taxon>
        <taxon>Corynebacterium</taxon>
    </lineage>
</organism>
<name>A0A0G3HDJ0_9CORY</name>